<dbReference type="RefSeq" id="WP_218031998.1">
    <property type="nucleotide sequence ID" value="NZ_BIFS01000001.1"/>
</dbReference>
<dbReference type="EMBL" id="BIFS01000001">
    <property type="protein sequence ID" value="GCE21445.1"/>
    <property type="molecule type" value="Genomic_DNA"/>
</dbReference>
<protein>
    <recommendedName>
        <fullName evidence="1">HTH marR-type domain-containing protein</fullName>
    </recommendedName>
</protein>
<dbReference type="Pfam" id="PF01047">
    <property type="entry name" value="MarR"/>
    <property type="match status" value="1"/>
</dbReference>
<reference evidence="3" key="1">
    <citation type="submission" date="2018-12" db="EMBL/GenBank/DDBJ databases">
        <title>Tengunoibacter tsumagoiensis gen. nov., sp. nov., Dictyobacter kobayashii sp. nov., D. alpinus sp. nov., and D. joshuensis sp. nov. and description of Dictyobacteraceae fam. nov. within the order Ktedonobacterales isolated from Tengu-no-mugimeshi.</title>
        <authorList>
            <person name="Wang C.M."/>
            <person name="Zheng Y."/>
            <person name="Sakai Y."/>
            <person name="Toyoda A."/>
            <person name="Minakuchi Y."/>
            <person name="Abe K."/>
            <person name="Yokota A."/>
            <person name="Yabe S."/>
        </authorList>
    </citation>
    <scope>NUCLEOTIDE SEQUENCE [LARGE SCALE GENOMIC DNA]</scope>
    <source>
        <strain evidence="3">Uno11</strain>
    </source>
</reference>
<evidence type="ECO:0000259" key="1">
    <source>
        <dbReference type="PROSITE" id="PS50995"/>
    </source>
</evidence>
<dbReference type="Proteomes" id="UP000287188">
    <property type="component" value="Unassembled WGS sequence"/>
</dbReference>
<comment type="caution">
    <text evidence="2">The sequence shown here is derived from an EMBL/GenBank/DDBJ whole genome shotgun (WGS) entry which is preliminary data.</text>
</comment>
<dbReference type="GO" id="GO:0003700">
    <property type="term" value="F:DNA-binding transcription factor activity"/>
    <property type="evidence" value="ECO:0007669"/>
    <property type="project" value="InterPro"/>
</dbReference>
<dbReference type="InterPro" id="IPR036390">
    <property type="entry name" value="WH_DNA-bd_sf"/>
</dbReference>
<organism evidence="2 3">
    <name type="scientific">Dictyobacter kobayashii</name>
    <dbReference type="NCBI Taxonomy" id="2014872"/>
    <lineage>
        <taxon>Bacteria</taxon>
        <taxon>Bacillati</taxon>
        <taxon>Chloroflexota</taxon>
        <taxon>Ktedonobacteria</taxon>
        <taxon>Ktedonobacterales</taxon>
        <taxon>Dictyobacteraceae</taxon>
        <taxon>Dictyobacter</taxon>
    </lineage>
</organism>
<dbReference type="PROSITE" id="PS50995">
    <property type="entry name" value="HTH_MARR_2"/>
    <property type="match status" value="1"/>
</dbReference>
<dbReference type="InterPro" id="IPR000835">
    <property type="entry name" value="HTH_MarR-typ"/>
</dbReference>
<accession>A0A402AQS6</accession>
<sequence>MLQDYQPLSLIALGELLVCEVGSPSRLVNGMVEAGLIERVTSPTNRRMITLTLSESGQQKADQIRAVEEAMYQTILQSVPPDTSLTALNSLLWNFITNRPAGEALARRTNRS</sequence>
<name>A0A402AQS6_9CHLR</name>
<feature type="domain" description="HTH marR-type" evidence="1">
    <location>
        <begin position="1"/>
        <end position="97"/>
    </location>
</feature>
<dbReference type="AlphaFoldDB" id="A0A402AQS6"/>
<dbReference type="SMART" id="SM00347">
    <property type="entry name" value="HTH_MARR"/>
    <property type="match status" value="1"/>
</dbReference>
<evidence type="ECO:0000313" key="3">
    <source>
        <dbReference type="Proteomes" id="UP000287188"/>
    </source>
</evidence>
<dbReference type="InterPro" id="IPR036388">
    <property type="entry name" value="WH-like_DNA-bd_sf"/>
</dbReference>
<gene>
    <name evidence="2" type="ORF">KDK_52450</name>
</gene>
<evidence type="ECO:0000313" key="2">
    <source>
        <dbReference type="EMBL" id="GCE21445.1"/>
    </source>
</evidence>
<keyword evidence="3" id="KW-1185">Reference proteome</keyword>
<proteinExistence type="predicted"/>
<dbReference type="Gene3D" id="1.10.10.10">
    <property type="entry name" value="Winged helix-like DNA-binding domain superfamily/Winged helix DNA-binding domain"/>
    <property type="match status" value="1"/>
</dbReference>
<dbReference type="SUPFAM" id="SSF46785">
    <property type="entry name" value="Winged helix' DNA-binding domain"/>
    <property type="match status" value="1"/>
</dbReference>